<name>A0A212IXA8_9BACT</name>
<dbReference type="AlphaFoldDB" id="A0A212IXA8"/>
<proteinExistence type="predicted"/>
<dbReference type="EMBL" id="FLUM01000001">
    <property type="protein sequence ID" value="SBV91861.1"/>
    <property type="molecule type" value="Genomic_DNA"/>
</dbReference>
<sequence length="49" mass="5550">MRLFTTPKEVASFMQNAEGEVTIKGNDVYFNKEKIGEFHFPKVNKKGGS</sequence>
<gene>
    <name evidence="1" type="ORF">KL86DYS1_10452</name>
</gene>
<accession>A0A212IXA8</accession>
<protein>
    <submittedName>
        <fullName evidence="1">Uncharacterized protein</fullName>
    </submittedName>
</protein>
<organism evidence="1">
    <name type="scientific">uncultured Dysgonomonas sp</name>
    <dbReference type="NCBI Taxonomy" id="206096"/>
    <lineage>
        <taxon>Bacteria</taxon>
        <taxon>Pseudomonadati</taxon>
        <taxon>Bacteroidota</taxon>
        <taxon>Bacteroidia</taxon>
        <taxon>Bacteroidales</taxon>
        <taxon>Dysgonomonadaceae</taxon>
        <taxon>Dysgonomonas</taxon>
        <taxon>environmental samples</taxon>
    </lineage>
</organism>
<reference evidence="1" key="1">
    <citation type="submission" date="2016-04" db="EMBL/GenBank/DDBJ databases">
        <authorList>
            <person name="Evans L.H."/>
            <person name="Alamgir A."/>
            <person name="Owens N."/>
            <person name="Weber N.D."/>
            <person name="Virtaneva K."/>
            <person name="Barbian K."/>
            <person name="Babar A."/>
            <person name="Rosenke K."/>
        </authorList>
    </citation>
    <scope>NUCLEOTIDE SEQUENCE</scope>
    <source>
        <strain evidence="1">86-1</strain>
    </source>
</reference>
<dbReference type="RefSeq" id="WP_296938350.1">
    <property type="nucleotide sequence ID" value="NZ_LT599032.1"/>
</dbReference>
<evidence type="ECO:0000313" key="1">
    <source>
        <dbReference type="EMBL" id="SBV91861.1"/>
    </source>
</evidence>